<evidence type="ECO:0000256" key="1">
    <source>
        <dbReference type="SAM" id="Coils"/>
    </source>
</evidence>
<evidence type="ECO:0000256" key="2">
    <source>
        <dbReference type="SAM" id="MobiDB-lite"/>
    </source>
</evidence>
<keyword evidence="1" id="KW-0175">Coiled coil</keyword>
<sequence>MRIKILSLIILASLLSTCTFAKGSNSQGQQNVSSSSKQEQDNSSSESDVSDKGDNQQIQVHTQQQTEDEEKGGTNSNLSEHASSVAKYVQNLLNSTNLSGGIGDQVREIARTQNQSQEEIKKQINNIENKNKLLKFLFGTNYDALRTMQQEMEQNQERVRTLLQLKDQVVGFAEKQDIQGLIDSLNNQNVTLQDKITNELGKFSLLGWFSKLFK</sequence>
<dbReference type="EMBL" id="JAAZNV010000007">
    <property type="protein sequence ID" value="NMB91684.1"/>
    <property type="molecule type" value="Genomic_DNA"/>
</dbReference>
<protein>
    <recommendedName>
        <fullName evidence="6">Lipoprotein</fullName>
    </recommendedName>
</protein>
<organism evidence="4 5">
    <name type="scientific">candidate division WWE3 bacterium</name>
    <dbReference type="NCBI Taxonomy" id="2053526"/>
    <lineage>
        <taxon>Bacteria</taxon>
        <taxon>Katanobacteria</taxon>
    </lineage>
</organism>
<name>A0A7X9E785_UNCKA</name>
<evidence type="ECO:0000313" key="4">
    <source>
        <dbReference type="EMBL" id="NMB91684.1"/>
    </source>
</evidence>
<dbReference type="AlphaFoldDB" id="A0A7X9E785"/>
<feature type="signal peptide" evidence="3">
    <location>
        <begin position="1"/>
        <end position="21"/>
    </location>
</feature>
<proteinExistence type="predicted"/>
<feature type="region of interest" description="Disordered" evidence="2">
    <location>
        <begin position="24"/>
        <end position="79"/>
    </location>
</feature>
<evidence type="ECO:0000313" key="5">
    <source>
        <dbReference type="Proteomes" id="UP000590542"/>
    </source>
</evidence>
<feature type="compositionally biased region" description="Low complexity" evidence="2">
    <location>
        <begin position="56"/>
        <end position="65"/>
    </location>
</feature>
<comment type="caution">
    <text evidence="4">The sequence shown here is derived from an EMBL/GenBank/DDBJ whole genome shotgun (WGS) entry which is preliminary data.</text>
</comment>
<gene>
    <name evidence="4" type="ORF">GYA37_02445</name>
</gene>
<dbReference type="Proteomes" id="UP000590542">
    <property type="component" value="Unassembled WGS sequence"/>
</dbReference>
<feature type="coiled-coil region" evidence="1">
    <location>
        <begin position="110"/>
        <end position="195"/>
    </location>
</feature>
<accession>A0A7X9E785</accession>
<reference evidence="4 5" key="1">
    <citation type="journal article" date="2020" name="Biotechnol. Biofuels">
        <title>New insights from the biogas microbiome by comprehensive genome-resolved metagenomics of nearly 1600 species originating from multiple anaerobic digesters.</title>
        <authorList>
            <person name="Campanaro S."/>
            <person name="Treu L."/>
            <person name="Rodriguez-R L.M."/>
            <person name="Kovalovszki A."/>
            <person name="Ziels R.M."/>
            <person name="Maus I."/>
            <person name="Zhu X."/>
            <person name="Kougias P.G."/>
            <person name="Basile A."/>
            <person name="Luo G."/>
            <person name="Schluter A."/>
            <person name="Konstantinidis K.T."/>
            <person name="Angelidaki I."/>
        </authorList>
    </citation>
    <scope>NUCLEOTIDE SEQUENCE [LARGE SCALE GENOMIC DNA]</scope>
    <source>
        <strain evidence="4">AS27yjCOA_202</strain>
    </source>
</reference>
<feature type="compositionally biased region" description="Low complexity" evidence="2">
    <location>
        <begin position="24"/>
        <end position="47"/>
    </location>
</feature>
<feature type="chain" id="PRO_5031570178" description="Lipoprotein" evidence="3">
    <location>
        <begin position="22"/>
        <end position="214"/>
    </location>
</feature>
<evidence type="ECO:0008006" key="6">
    <source>
        <dbReference type="Google" id="ProtNLM"/>
    </source>
</evidence>
<evidence type="ECO:0000256" key="3">
    <source>
        <dbReference type="SAM" id="SignalP"/>
    </source>
</evidence>
<keyword evidence="3" id="KW-0732">Signal</keyword>